<proteinExistence type="predicted"/>
<dbReference type="OrthoDB" id="2745518at2759"/>
<evidence type="ECO:0000313" key="1">
    <source>
        <dbReference type="EMBL" id="KIJ60215.1"/>
    </source>
</evidence>
<evidence type="ECO:0000313" key="2">
    <source>
        <dbReference type="Proteomes" id="UP000053820"/>
    </source>
</evidence>
<dbReference type="AlphaFoldDB" id="A0A0C9VR44"/>
<dbReference type="HOGENOM" id="CLU_604185_0_0_1"/>
<reference evidence="1 2" key="1">
    <citation type="submission" date="2014-04" db="EMBL/GenBank/DDBJ databases">
        <title>Evolutionary Origins and Diversification of the Mycorrhizal Mutualists.</title>
        <authorList>
            <consortium name="DOE Joint Genome Institute"/>
            <consortium name="Mycorrhizal Genomics Consortium"/>
            <person name="Kohler A."/>
            <person name="Kuo A."/>
            <person name="Nagy L.G."/>
            <person name="Floudas D."/>
            <person name="Copeland A."/>
            <person name="Barry K.W."/>
            <person name="Cichocki N."/>
            <person name="Veneault-Fourrey C."/>
            <person name="LaButti K."/>
            <person name="Lindquist E.A."/>
            <person name="Lipzen A."/>
            <person name="Lundell T."/>
            <person name="Morin E."/>
            <person name="Murat C."/>
            <person name="Riley R."/>
            <person name="Ohm R."/>
            <person name="Sun H."/>
            <person name="Tunlid A."/>
            <person name="Henrissat B."/>
            <person name="Grigoriev I.V."/>
            <person name="Hibbett D.S."/>
            <person name="Martin F."/>
        </authorList>
    </citation>
    <scope>NUCLEOTIDE SEQUENCE [LARGE SCALE GENOMIC DNA]</scope>
    <source>
        <strain evidence="1 2">MD-312</strain>
    </source>
</reference>
<dbReference type="Proteomes" id="UP000053820">
    <property type="component" value="Unassembled WGS sequence"/>
</dbReference>
<name>A0A0C9VR44_9AGAM</name>
<protein>
    <submittedName>
        <fullName evidence="1">Unplaced genomic scaffold scaffold_41, whole genome shotgun sequence</fullName>
    </submittedName>
</protein>
<keyword evidence="2" id="KW-1185">Reference proteome</keyword>
<accession>A0A0C9VR44</accession>
<gene>
    <name evidence="1" type="ORF">HYDPIDRAFT_117489</name>
</gene>
<organism evidence="1 2">
    <name type="scientific">Hydnomerulius pinastri MD-312</name>
    <dbReference type="NCBI Taxonomy" id="994086"/>
    <lineage>
        <taxon>Eukaryota</taxon>
        <taxon>Fungi</taxon>
        <taxon>Dikarya</taxon>
        <taxon>Basidiomycota</taxon>
        <taxon>Agaricomycotina</taxon>
        <taxon>Agaricomycetes</taxon>
        <taxon>Agaricomycetidae</taxon>
        <taxon>Boletales</taxon>
        <taxon>Boletales incertae sedis</taxon>
        <taxon>Leucogyrophana</taxon>
    </lineage>
</organism>
<dbReference type="EMBL" id="KN839875">
    <property type="protein sequence ID" value="KIJ60215.1"/>
    <property type="molecule type" value="Genomic_DNA"/>
</dbReference>
<sequence>MQDTRFVGQHFNKFPFDADLTDYILTTLSDIHSLGNFIFSSRFVYDVFESRRISVLRAVVSNHLGPVAPQAMRLFKVMDDIKSYWHGWLAPVPVSKLPREDDLRNGLHITLREARILAANHDVIQQLEALYSWREKDPRSTSSQLTIKESERFQEAMYRVWFICAMYGRPAPANRVGKSKSKRLPEIMRELGQMQTKCLQSFEPSQLARLLEAWCFLSNLATWTIRAEFLPQKNVRSVHTYLVWSGPSTTLEAFQGKTNTVDRKVVPSMATSYEQFCEAFQLVTTPKHQDGVGILESPDESLWRSLRCQACSQIAPGDLWNQSNWSYLRGYLPPSQFFERLELPWWNTFTDADSLEKVCRSVPYPQLIGEVFSLRSKKYKHLEPGHWLCTDCLCKFLHDNLEAWCSSRKPQEQDDQS</sequence>